<dbReference type="PROSITE" id="PS51186">
    <property type="entry name" value="GNAT"/>
    <property type="match status" value="1"/>
</dbReference>
<dbReference type="InterPro" id="IPR000182">
    <property type="entry name" value="GNAT_dom"/>
</dbReference>
<evidence type="ECO:0000259" key="1">
    <source>
        <dbReference type="PROSITE" id="PS51186"/>
    </source>
</evidence>
<organism evidence="2 3">
    <name type="scientific">Nocardioides hwasunensis</name>
    <dbReference type="NCBI Taxonomy" id="397258"/>
    <lineage>
        <taxon>Bacteria</taxon>
        <taxon>Bacillati</taxon>
        <taxon>Actinomycetota</taxon>
        <taxon>Actinomycetes</taxon>
        <taxon>Propionibacteriales</taxon>
        <taxon>Nocardioidaceae</taxon>
        <taxon>Nocardioides</taxon>
    </lineage>
</organism>
<protein>
    <submittedName>
        <fullName evidence="2">GNAT family N-acetyltransferase</fullName>
    </submittedName>
</protein>
<dbReference type="CDD" id="cd04301">
    <property type="entry name" value="NAT_SF"/>
    <property type="match status" value="1"/>
</dbReference>
<evidence type="ECO:0000313" key="2">
    <source>
        <dbReference type="EMBL" id="MBD3914044.1"/>
    </source>
</evidence>
<comment type="caution">
    <text evidence="2">The sequence shown here is derived from an EMBL/GenBank/DDBJ whole genome shotgun (WGS) entry which is preliminary data.</text>
</comment>
<proteinExistence type="predicted"/>
<dbReference type="Proteomes" id="UP000649289">
    <property type="component" value="Unassembled WGS sequence"/>
</dbReference>
<feature type="domain" description="N-acetyltransferase" evidence="1">
    <location>
        <begin position="3"/>
        <end position="115"/>
    </location>
</feature>
<dbReference type="EMBL" id="JACXYY010000002">
    <property type="protein sequence ID" value="MBD3914044.1"/>
    <property type="molecule type" value="Genomic_DNA"/>
</dbReference>
<dbReference type="SUPFAM" id="SSF55729">
    <property type="entry name" value="Acyl-CoA N-acyltransferases (Nat)"/>
    <property type="match status" value="1"/>
</dbReference>
<name>A0ABR8MIX2_9ACTN</name>
<sequence length="115" mass="12830">MTLTIHPLKPWDAAAHDRWHHVYLVAERHDLGPAETAWQLEEVRAMMQDTGTQASYAGWWGAVDGEVVVAGWMRAPLLDNVELAEVMVHVLPEHRRQGHGSAMLAHVETHIASLG</sequence>
<dbReference type="Pfam" id="PF00583">
    <property type="entry name" value="Acetyltransf_1"/>
    <property type="match status" value="1"/>
</dbReference>
<reference evidence="2 3" key="1">
    <citation type="submission" date="2020-09" db="EMBL/GenBank/DDBJ databases">
        <title>novel species in genus Nocardioides.</title>
        <authorList>
            <person name="Zhang G."/>
        </authorList>
    </citation>
    <scope>NUCLEOTIDE SEQUENCE [LARGE SCALE GENOMIC DNA]</scope>
    <source>
        <strain evidence="2 3">19197</strain>
    </source>
</reference>
<gene>
    <name evidence="2" type="ORF">IEZ25_05405</name>
</gene>
<evidence type="ECO:0000313" key="3">
    <source>
        <dbReference type="Proteomes" id="UP000649289"/>
    </source>
</evidence>
<keyword evidence="3" id="KW-1185">Reference proteome</keyword>
<dbReference type="Gene3D" id="3.40.630.30">
    <property type="match status" value="1"/>
</dbReference>
<dbReference type="RefSeq" id="WP_191198376.1">
    <property type="nucleotide sequence ID" value="NZ_BAAAPA010000003.1"/>
</dbReference>
<accession>A0ABR8MIX2</accession>
<dbReference type="InterPro" id="IPR016181">
    <property type="entry name" value="Acyl_CoA_acyltransferase"/>
</dbReference>